<dbReference type="CDD" id="cd00383">
    <property type="entry name" value="trans_reg_C"/>
    <property type="match status" value="1"/>
</dbReference>
<dbReference type="InterPro" id="IPR011006">
    <property type="entry name" value="CheY-like_superfamily"/>
</dbReference>
<evidence type="ECO:0000256" key="4">
    <source>
        <dbReference type="ARBA" id="ARBA00023125"/>
    </source>
</evidence>
<keyword evidence="2" id="KW-0902">Two-component regulatory system</keyword>
<dbReference type="PROSITE" id="PS51755">
    <property type="entry name" value="OMPR_PHOB"/>
    <property type="match status" value="1"/>
</dbReference>
<dbReference type="EMBL" id="CP013729">
    <property type="protein sequence ID" value="ALV06411.1"/>
    <property type="molecule type" value="Genomic_DNA"/>
</dbReference>
<dbReference type="GO" id="GO:0032993">
    <property type="term" value="C:protein-DNA complex"/>
    <property type="evidence" value="ECO:0007669"/>
    <property type="project" value="TreeGrafter"/>
</dbReference>
<evidence type="ECO:0000256" key="3">
    <source>
        <dbReference type="ARBA" id="ARBA00023015"/>
    </source>
</evidence>
<keyword evidence="1" id="KW-0597">Phosphoprotein</keyword>
<dbReference type="PANTHER" id="PTHR48111">
    <property type="entry name" value="REGULATOR OF RPOS"/>
    <property type="match status" value="1"/>
</dbReference>
<evidence type="ECO:0000256" key="1">
    <source>
        <dbReference type="ARBA" id="ARBA00022553"/>
    </source>
</evidence>
<reference evidence="6 7" key="1">
    <citation type="submission" date="2015-12" db="EMBL/GenBank/DDBJ databases">
        <title>Complete genome of Roseateles depolymerans KCTC 42856.</title>
        <authorList>
            <person name="Kim K.M."/>
        </authorList>
    </citation>
    <scope>NUCLEOTIDE SEQUENCE [LARGE SCALE GENOMIC DNA]</scope>
    <source>
        <strain evidence="6 7">KCTC 42856</strain>
    </source>
</reference>
<dbReference type="AlphaFoldDB" id="A0A0U3N2F8"/>
<dbReference type="GO" id="GO:0000156">
    <property type="term" value="F:phosphorelay response regulator activity"/>
    <property type="evidence" value="ECO:0007669"/>
    <property type="project" value="TreeGrafter"/>
</dbReference>
<dbReference type="Proteomes" id="UP000060699">
    <property type="component" value="Chromosome"/>
</dbReference>
<proteinExistence type="predicted"/>
<dbReference type="InterPro" id="IPR036388">
    <property type="entry name" value="WH-like_DNA-bd_sf"/>
</dbReference>
<dbReference type="SMART" id="SM00448">
    <property type="entry name" value="REC"/>
    <property type="match status" value="1"/>
</dbReference>
<dbReference type="InterPro" id="IPR001789">
    <property type="entry name" value="Sig_transdc_resp-reg_receiver"/>
</dbReference>
<dbReference type="Gene3D" id="1.10.10.10">
    <property type="entry name" value="Winged helix-like DNA-binding domain superfamily/Winged helix DNA-binding domain"/>
    <property type="match status" value="1"/>
</dbReference>
<dbReference type="KEGG" id="rdp:RD2015_1933"/>
<dbReference type="Pfam" id="PF00486">
    <property type="entry name" value="Trans_reg_C"/>
    <property type="match status" value="1"/>
</dbReference>
<evidence type="ECO:0000313" key="6">
    <source>
        <dbReference type="EMBL" id="ALV06411.1"/>
    </source>
</evidence>
<evidence type="ECO:0000256" key="5">
    <source>
        <dbReference type="ARBA" id="ARBA00023163"/>
    </source>
</evidence>
<dbReference type="PANTHER" id="PTHR48111:SF4">
    <property type="entry name" value="DNA-BINDING DUAL TRANSCRIPTIONAL REGULATOR OMPR"/>
    <property type="match status" value="1"/>
</dbReference>
<protein>
    <submittedName>
        <fullName evidence="6">Transcriptional regulator</fullName>
    </submittedName>
</protein>
<evidence type="ECO:0000313" key="7">
    <source>
        <dbReference type="Proteomes" id="UP000060699"/>
    </source>
</evidence>
<dbReference type="InterPro" id="IPR039420">
    <property type="entry name" value="WalR-like"/>
</dbReference>
<dbReference type="Gene3D" id="3.40.50.2300">
    <property type="match status" value="1"/>
</dbReference>
<gene>
    <name evidence="6" type="ORF">RD2015_1933</name>
</gene>
<keyword evidence="4" id="KW-0238">DNA-binding</keyword>
<name>A0A0U3N2F8_9BURK</name>
<sequence>MSSPFPDPAIGTHLLLLDPDPHARLRCAALLRAWGYRVTDSSEPALLDRIPLLPVDLCLLDPSDAREAGWSALNRLRQRSRLPVIVLLQHDSTLERVLALERGADAVVPKDGEPRELQARIKALLRPREGDAAEVLMFGRFKLEPMTRRLSGPGGFCVVLSQSEYKLLRAFLERPHSVLQRQELLHLARGDGVTALERSVDLMVSRLRQKLNDDPSSPLIRTVRGVGYLFDPPLR</sequence>
<dbReference type="PROSITE" id="PS50110">
    <property type="entry name" value="RESPONSE_REGULATORY"/>
    <property type="match status" value="1"/>
</dbReference>
<keyword evidence="7" id="KW-1185">Reference proteome</keyword>
<dbReference type="SUPFAM" id="SSF52172">
    <property type="entry name" value="CheY-like"/>
    <property type="match status" value="1"/>
</dbReference>
<dbReference type="InterPro" id="IPR016032">
    <property type="entry name" value="Sig_transdc_resp-reg_C-effctor"/>
</dbReference>
<accession>A0A0U3N2F8</accession>
<dbReference type="Pfam" id="PF00072">
    <property type="entry name" value="Response_reg"/>
    <property type="match status" value="1"/>
</dbReference>
<organism evidence="6 7">
    <name type="scientific">Roseateles depolymerans</name>
    <dbReference type="NCBI Taxonomy" id="76731"/>
    <lineage>
        <taxon>Bacteria</taxon>
        <taxon>Pseudomonadati</taxon>
        <taxon>Pseudomonadota</taxon>
        <taxon>Betaproteobacteria</taxon>
        <taxon>Burkholderiales</taxon>
        <taxon>Sphaerotilaceae</taxon>
        <taxon>Roseateles</taxon>
    </lineage>
</organism>
<dbReference type="InterPro" id="IPR001867">
    <property type="entry name" value="OmpR/PhoB-type_DNA-bd"/>
</dbReference>
<keyword evidence="3" id="KW-0805">Transcription regulation</keyword>
<dbReference type="RefSeq" id="WP_058934697.1">
    <property type="nucleotide sequence ID" value="NZ_CP013729.1"/>
</dbReference>
<dbReference type="SMART" id="SM00862">
    <property type="entry name" value="Trans_reg_C"/>
    <property type="match status" value="1"/>
</dbReference>
<dbReference type="OrthoDB" id="9149764at2"/>
<dbReference type="GO" id="GO:0006355">
    <property type="term" value="P:regulation of DNA-templated transcription"/>
    <property type="evidence" value="ECO:0007669"/>
    <property type="project" value="InterPro"/>
</dbReference>
<dbReference type="STRING" id="76731.RD2015_1933"/>
<evidence type="ECO:0000256" key="2">
    <source>
        <dbReference type="ARBA" id="ARBA00023012"/>
    </source>
</evidence>
<keyword evidence="5" id="KW-0804">Transcription</keyword>
<dbReference type="SUPFAM" id="SSF46894">
    <property type="entry name" value="C-terminal effector domain of the bipartite response regulators"/>
    <property type="match status" value="1"/>
</dbReference>
<dbReference type="GO" id="GO:0005829">
    <property type="term" value="C:cytosol"/>
    <property type="evidence" value="ECO:0007669"/>
    <property type="project" value="TreeGrafter"/>
</dbReference>
<dbReference type="GO" id="GO:0000976">
    <property type="term" value="F:transcription cis-regulatory region binding"/>
    <property type="evidence" value="ECO:0007669"/>
    <property type="project" value="TreeGrafter"/>
</dbReference>